<comment type="caution">
    <text evidence="2">The sequence shown here is derived from an EMBL/GenBank/DDBJ whole genome shotgun (WGS) entry which is preliminary data.</text>
</comment>
<feature type="transmembrane region" description="Helical" evidence="1">
    <location>
        <begin position="115"/>
        <end position="136"/>
    </location>
</feature>
<feature type="transmembrane region" description="Helical" evidence="1">
    <location>
        <begin position="229"/>
        <end position="250"/>
    </location>
</feature>
<evidence type="ECO:0000313" key="3">
    <source>
        <dbReference type="Proteomes" id="UP000315783"/>
    </source>
</evidence>
<dbReference type="OrthoDB" id="72269at2759"/>
<keyword evidence="1" id="KW-0472">Membrane</keyword>
<feature type="transmembrane region" description="Helical" evidence="1">
    <location>
        <begin position="82"/>
        <end position="103"/>
    </location>
</feature>
<keyword evidence="1" id="KW-1133">Transmembrane helix</keyword>
<proteinExistence type="predicted"/>
<dbReference type="Proteomes" id="UP000315783">
    <property type="component" value="Unassembled WGS sequence"/>
</dbReference>
<organism evidence="2 3">
    <name type="scientific">Cordyceps javanica</name>
    <dbReference type="NCBI Taxonomy" id="43265"/>
    <lineage>
        <taxon>Eukaryota</taxon>
        <taxon>Fungi</taxon>
        <taxon>Dikarya</taxon>
        <taxon>Ascomycota</taxon>
        <taxon>Pezizomycotina</taxon>
        <taxon>Sordariomycetes</taxon>
        <taxon>Hypocreomycetidae</taxon>
        <taxon>Hypocreales</taxon>
        <taxon>Cordycipitaceae</taxon>
        <taxon>Cordyceps</taxon>
    </lineage>
</organism>
<keyword evidence="3" id="KW-1185">Reference proteome</keyword>
<dbReference type="STRING" id="43265.A0A545V7U4"/>
<protein>
    <submittedName>
        <fullName evidence="2">Zn 2cys6 transcription factor</fullName>
    </submittedName>
</protein>
<sequence length="362" mass="38694">MVMHTYFLGLTAVGYDALWGSLVRNGTAQAIGAVKAAGTLPDGSPLRLVYTAWPAIDRLLISPVIFYDALMRDHNPTFRSLLVSLFCTMQTTSFCMVAAGWAWGFPRWATILGPLFWGIVNQSYGAAFIYPLYLFAHTHPATTGAKASTNVAAMSPVDAEALAYTSILAGLLPAWLLWPAFVSCSTETRQFLIASYRLTPILLGLAQPAFAALIQVLRRKPLDKSATRPLVQASLYMSGLFSVIGHWYAISSAVLSPSVSLAGIFLPGVTQTAGAPFRAIIGLGCHKFLQNDFWVILAGFIPFASAMLCRDGNCADSTETPSNFATVQKFMLGTSGSFLSLGALSTLISPGAVLAWSMAASV</sequence>
<feature type="transmembrane region" description="Helical" evidence="1">
    <location>
        <begin position="157"/>
        <end position="178"/>
    </location>
</feature>
<dbReference type="AlphaFoldDB" id="A0A545V7U4"/>
<feature type="transmembrane region" description="Helical" evidence="1">
    <location>
        <begin position="330"/>
        <end position="356"/>
    </location>
</feature>
<evidence type="ECO:0000256" key="1">
    <source>
        <dbReference type="SAM" id="Phobius"/>
    </source>
</evidence>
<feature type="transmembrane region" description="Helical" evidence="1">
    <location>
        <begin position="198"/>
        <end position="217"/>
    </location>
</feature>
<evidence type="ECO:0000313" key="2">
    <source>
        <dbReference type="EMBL" id="TQV97791.1"/>
    </source>
</evidence>
<dbReference type="EMBL" id="SPUK01000004">
    <property type="protein sequence ID" value="TQV97791.1"/>
    <property type="molecule type" value="Genomic_DNA"/>
</dbReference>
<keyword evidence="1" id="KW-0812">Transmembrane</keyword>
<accession>A0A545V7U4</accession>
<reference evidence="2 3" key="1">
    <citation type="journal article" date="2019" name="Appl. Microbiol. Biotechnol.">
        <title>Genome sequence of Isaria javanica and comparative genome analysis insights into family S53 peptidase evolution in fungal entomopathogens.</title>
        <authorList>
            <person name="Lin R."/>
            <person name="Zhang X."/>
            <person name="Xin B."/>
            <person name="Zou M."/>
            <person name="Gao Y."/>
            <person name="Qin F."/>
            <person name="Hu Q."/>
            <person name="Xie B."/>
            <person name="Cheng X."/>
        </authorList>
    </citation>
    <scope>NUCLEOTIDE SEQUENCE [LARGE SCALE GENOMIC DNA]</scope>
    <source>
        <strain evidence="2 3">IJ1G</strain>
    </source>
</reference>
<gene>
    <name evidence="2" type="ORF">IF1G_03534</name>
</gene>
<name>A0A545V7U4_9HYPO</name>